<dbReference type="KEGG" id="aci:ACIAD1842"/>
<evidence type="ECO:0000313" key="2">
    <source>
        <dbReference type="Proteomes" id="UP000000430"/>
    </source>
</evidence>
<sequence>MKILSSSDADLGGVTLLTHYCLFNDSDSITHFSSDVDSELYQALPHLYAVCISDNSHANRKITAGFVVKTTYTHNDAEFLDALTNIVVQKSELQPYFNDQVSFLPAKINVTGQPLTEAEFLQVMQSQFLKFNVDGKA</sequence>
<dbReference type="eggNOG" id="ENOG502ZFQV">
    <property type="taxonomic scope" value="Bacteria"/>
</dbReference>
<reference evidence="1 2" key="1">
    <citation type="journal article" date="2004" name="Nucleic Acids Res.">
        <title>Unique features revealed by the genome sequence of Acinetobacter sp. ADP1, a versatile and naturally transformation competent bacterium.</title>
        <authorList>
            <person name="Barbe V."/>
            <person name="Vallenet D."/>
            <person name="Fonknechten N."/>
            <person name="Kreimeyer A."/>
            <person name="Oztas S."/>
            <person name="Labarre L."/>
            <person name="Cruveiller S."/>
            <person name="Robert C."/>
            <person name="Duprat S."/>
            <person name="Wincker P."/>
            <person name="Ornston L.N."/>
            <person name="Weissenbach J."/>
            <person name="Marliere P."/>
            <person name="Cohen G.N."/>
            <person name="Medigue C."/>
        </authorList>
    </citation>
    <scope>NUCLEOTIDE SEQUENCE [LARGE SCALE GENOMIC DNA]</scope>
    <source>
        <strain evidence="2">ATCC 33305 / BD413 / ADP1</strain>
    </source>
</reference>
<dbReference type="EMBL" id="CR543861">
    <property type="protein sequence ID" value="CAG68675.1"/>
    <property type="molecule type" value="Genomic_DNA"/>
</dbReference>
<dbReference type="Proteomes" id="UP000000430">
    <property type="component" value="Chromosome"/>
</dbReference>
<gene>
    <name evidence="1" type="ordered locus">ACIAD1842</name>
</gene>
<accession>Q6FB88</accession>
<name>Q6FB88_ACIAD</name>
<proteinExistence type="predicted"/>
<dbReference type="OrthoDB" id="6636380at2"/>
<dbReference type="BioCyc" id="ASP62977:ACIAD_RS08490-MONOMER"/>
<protein>
    <submittedName>
        <fullName evidence="1">Uncharacterized protein</fullName>
    </submittedName>
</protein>
<organism evidence="1 2">
    <name type="scientific">Acinetobacter baylyi (strain ATCC 33305 / BD413 / ADP1)</name>
    <dbReference type="NCBI Taxonomy" id="62977"/>
    <lineage>
        <taxon>Bacteria</taxon>
        <taxon>Pseudomonadati</taxon>
        <taxon>Pseudomonadota</taxon>
        <taxon>Gammaproteobacteria</taxon>
        <taxon>Moraxellales</taxon>
        <taxon>Moraxellaceae</taxon>
        <taxon>Acinetobacter</taxon>
    </lineage>
</organism>
<dbReference type="AlphaFoldDB" id="Q6FB88"/>
<dbReference type="RefSeq" id="WP_004926993.1">
    <property type="nucleotide sequence ID" value="NC_005966.1"/>
</dbReference>
<dbReference type="GeneID" id="45234218"/>
<dbReference type="HOGENOM" id="CLU_1860834_0_0_6"/>
<evidence type="ECO:0000313" key="1">
    <source>
        <dbReference type="EMBL" id="CAG68675.1"/>
    </source>
</evidence>